<dbReference type="InterPro" id="IPR005311">
    <property type="entry name" value="PBP_dimer"/>
</dbReference>
<dbReference type="Pfam" id="PF05223">
    <property type="entry name" value="MecA_N"/>
    <property type="match status" value="1"/>
</dbReference>
<evidence type="ECO:0000259" key="5">
    <source>
        <dbReference type="Pfam" id="PF03717"/>
    </source>
</evidence>
<dbReference type="PROSITE" id="PS51257">
    <property type="entry name" value="PROKAR_LIPOPROTEIN"/>
    <property type="match status" value="1"/>
</dbReference>
<dbReference type="PANTHER" id="PTHR30627">
    <property type="entry name" value="PEPTIDOGLYCAN D,D-TRANSPEPTIDASE"/>
    <property type="match status" value="1"/>
</dbReference>
<dbReference type="InterPro" id="IPR050515">
    <property type="entry name" value="Beta-lactam/transpept"/>
</dbReference>
<dbReference type="InterPro" id="IPR007887">
    <property type="entry name" value="MecA_N"/>
</dbReference>
<dbReference type="SUPFAM" id="SSF56519">
    <property type="entry name" value="Penicillin binding protein dimerisation domain"/>
    <property type="match status" value="1"/>
</dbReference>
<proteinExistence type="inferred from homology"/>
<name>A0ABW0BHB0_9ACTN</name>
<evidence type="ECO:0000256" key="3">
    <source>
        <dbReference type="ARBA" id="ARBA00023136"/>
    </source>
</evidence>
<dbReference type="InterPro" id="IPR001460">
    <property type="entry name" value="PCN-bd_Tpept"/>
</dbReference>
<feature type="domain" description="NTF2-like N-terminal transpeptidase" evidence="6">
    <location>
        <begin position="37"/>
        <end position="147"/>
    </location>
</feature>
<comment type="similarity">
    <text evidence="2">Belongs to the transpeptidase family.</text>
</comment>
<feature type="domain" description="Penicillin-binding protein dimerisation" evidence="5">
    <location>
        <begin position="156"/>
        <end position="320"/>
    </location>
</feature>
<keyword evidence="3" id="KW-0472">Membrane</keyword>
<dbReference type="Gene3D" id="3.90.1310.10">
    <property type="entry name" value="Penicillin-binding protein 2a (Domain 2)"/>
    <property type="match status" value="1"/>
</dbReference>
<keyword evidence="8" id="KW-1185">Reference proteome</keyword>
<comment type="subcellular location">
    <subcellularLocation>
        <location evidence="1">Membrane</location>
    </subcellularLocation>
</comment>
<evidence type="ECO:0000259" key="6">
    <source>
        <dbReference type="Pfam" id="PF05223"/>
    </source>
</evidence>
<evidence type="ECO:0000259" key="4">
    <source>
        <dbReference type="Pfam" id="PF00905"/>
    </source>
</evidence>
<evidence type="ECO:0000256" key="2">
    <source>
        <dbReference type="ARBA" id="ARBA00007171"/>
    </source>
</evidence>
<reference evidence="8" key="1">
    <citation type="journal article" date="2019" name="Int. J. Syst. Evol. Microbiol.">
        <title>The Global Catalogue of Microorganisms (GCM) 10K type strain sequencing project: providing services to taxonomists for standard genome sequencing and annotation.</title>
        <authorList>
            <consortium name="The Broad Institute Genomics Platform"/>
            <consortium name="The Broad Institute Genome Sequencing Center for Infectious Disease"/>
            <person name="Wu L."/>
            <person name="Ma J."/>
        </authorList>
    </citation>
    <scope>NUCLEOTIDE SEQUENCE [LARGE SCALE GENOMIC DNA]</scope>
    <source>
        <strain evidence="8">DFY41</strain>
    </source>
</reference>
<dbReference type="InterPro" id="IPR036138">
    <property type="entry name" value="PBP_dimer_sf"/>
</dbReference>
<dbReference type="Gene3D" id="3.30.1390.30">
    <property type="entry name" value="Penicillin-binding protein 2a, domain 3"/>
    <property type="match status" value="1"/>
</dbReference>
<gene>
    <name evidence="7" type="ORF">ACFPGP_06755</name>
</gene>
<dbReference type="RefSeq" id="WP_378588616.1">
    <property type="nucleotide sequence ID" value="NZ_JBHSKD010000007.1"/>
</dbReference>
<dbReference type="Pfam" id="PF03717">
    <property type="entry name" value="PBP_dimer"/>
    <property type="match status" value="1"/>
</dbReference>
<dbReference type="SUPFAM" id="SSF56601">
    <property type="entry name" value="beta-lactamase/transpeptidase-like"/>
    <property type="match status" value="1"/>
</dbReference>
<dbReference type="Gene3D" id="3.40.710.10">
    <property type="entry name" value="DD-peptidase/beta-lactamase superfamily"/>
    <property type="match status" value="1"/>
</dbReference>
<dbReference type="Proteomes" id="UP001596087">
    <property type="component" value="Unassembled WGS sequence"/>
</dbReference>
<evidence type="ECO:0000256" key="1">
    <source>
        <dbReference type="ARBA" id="ARBA00004370"/>
    </source>
</evidence>
<dbReference type="InterPro" id="IPR012338">
    <property type="entry name" value="Beta-lactam/transpept-like"/>
</dbReference>
<comment type="caution">
    <text evidence="7">The sequence shown here is derived from an EMBL/GenBank/DDBJ whole genome shotgun (WGS) entry which is preliminary data.</text>
</comment>
<protein>
    <submittedName>
        <fullName evidence="7">Penicillin-binding transpeptidase domain-containing protein</fullName>
    </submittedName>
</protein>
<dbReference type="EMBL" id="JBHSKD010000007">
    <property type="protein sequence ID" value="MFC5176363.1"/>
    <property type="molecule type" value="Genomic_DNA"/>
</dbReference>
<evidence type="ECO:0000313" key="7">
    <source>
        <dbReference type="EMBL" id="MFC5176363.1"/>
    </source>
</evidence>
<feature type="domain" description="Penicillin-binding protein transpeptidase" evidence="4">
    <location>
        <begin position="359"/>
        <end position="633"/>
    </location>
</feature>
<dbReference type="Pfam" id="PF00905">
    <property type="entry name" value="Transpeptidase"/>
    <property type="match status" value="1"/>
</dbReference>
<evidence type="ECO:0000313" key="8">
    <source>
        <dbReference type="Proteomes" id="UP001596087"/>
    </source>
</evidence>
<dbReference type="PANTHER" id="PTHR30627:SF24">
    <property type="entry name" value="PENICILLIN-BINDING PROTEIN 4B"/>
    <property type="match status" value="1"/>
</dbReference>
<accession>A0ABW0BHB0</accession>
<organism evidence="7 8">
    <name type="scientific">Nocardioides taihuensis</name>
    <dbReference type="NCBI Taxonomy" id="1835606"/>
    <lineage>
        <taxon>Bacteria</taxon>
        <taxon>Bacillati</taxon>
        <taxon>Actinomycetota</taxon>
        <taxon>Actinomycetes</taxon>
        <taxon>Propionibacteriales</taxon>
        <taxon>Nocardioidaceae</taxon>
        <taxon>Nocardioides</taxon>
    </lineage>
</organism>
<sequence length="640" mass="66306">MPVVGMRFSGVLRVAVGGVLAGGLLAGCDAAAETPAPDDAAAALAAGLASGELEGIAFTDTQPDEAARQYEPLVEGMGGVEPSVEVAEVSDVDEDGSAPTAQATLAWSWPLGEQEWAYQADAALRYVDDEWQVAWTPTLVEPSLTGGEVLDASTLAAERADIVGAHGTALVTERPVVRVGIDRSQVPKARAGDSARQLAGLLGIDAASYVKRVEAAGDAQFVEAITYRREEFPDRVASQYEDIDGALALNDERALAATKEFAAPILGTIGEVTAEMVEEDPERYRPGDVAGLSGLQARYDEQLGGTPGVVVEAVKPSGKARELFREAAVDGEPLRLTLDQDLQLAAEDLLSDVPPASALVALQPSTGDLLVAANGPGTDGYNMATYGQFAPGSTFKSVSSLALLRAGLTPEATVPCTTSITVDGKRFENYDDYPSSALGQIPLRTAVANSCNTAFISQAGKVKEGDLADAAASLGLGVDHDLGFPSYFGQVPRAKSETEAAADLIGQGRILASPMVMAAVIASVQQGERVLPRLVTSYDVEPADVAPLTGREASALRSMLRGVVTSGSGSLLADVPGPPVIAKTGTAEFTADDGSLRTHAWMIAAQGDLAVAVFVEEGDSGSGTAGPILEQFLRDARTLR</sequence>